<gene>
    <name evidence="2" type="ORF">SAMN04489742_3831</name>
</gene>
<dbReference type="NCBIfam" id="NF037959">
    <property type="entry name" value="MFS_SpdSyn"/>
    <property type="match status" value="1"/>
</dbReference>
<dbReference type="PANTHER" id="PTHR43317">
    <property type="entry name" value="THERMOSPERMINE SYNTHASE ACAULIS5"/>
    <property type="match status" value="1"/>
</dbReference>
<dbReference type="KEGG" id="acry:AC20117_20220"/>
<keyword evidence="3" id="KW-1185">Reference proteome</keyword>
<dbReference type="GO" id="GO:0008168">
    <property type="term" value="F:methyltransferase activity"/>
    <property type="evidence" value="ECO:0007669"/>
    <property type="project" value="UniProtKB-KW"/>
</dbReference>
<dbReference type="Proteomes" id="UP000181917">
    <property type="component" value="Unassembled WGS sequence"/>
</dbReference>
<keyword evidence="1" id="KW-0620">Polyamine biosynthesis</keyword>
<sequence length="256" mass="27641">MPNRFLRGSGLHASIDPDTRVPGAYILSIGGAEQSHVDLKHPEHVFYEYLRRIANVVDLAGEPGQPLRSLHLGAGALTLARYLQATRPGSEQHAVELERELLDYVIDQLPLPEGTDLTVYIGDARQELTFGDIDGEFDVVVLDVFAGEDAPEHLATGGFYSELLKLLAPGGVLLVNVGDDPPLTFAKRQIKELSDCTPAVAVLGEAGMFTSRYAGNLVLAARLDPWPEDWTQSLLAAGPHPARVLTGAELESFVLA</sequence>
<keyword evidence="2" id="KW-0489">Methyltransferase</keyword>
<protein>
    <submittedName>
        <fullName evidence="2">S-adenosyl-L-methionine-dependent methyltransferase</fullName>
    </submittedName>
</protein>
<dbReference type="EMBL" id="FNKH01000002">
    <property type="protein sequence ID" value="SDR07913.1"/>
    <property type="molecule type" value="Genomic_DNA"/>
</dbReference>
<dbReference type="InterPro" id="IPR029063">
    <property type="entry name" value="SAM-dependent_MTases_sf"/>
</dbReference>
<reference evidence="2 3" key="1">
    <citation type="submission" date="2016-10" db="EMBL/GenBank/DDBJ databases">
        <authorList>
            <person name="de Groot N.N."/>
        </authorList>
    </citation>
    <scope>NUCLEOTIDE SEQUENCE [LARGE SCALE GENOMIC DNA]</scope>
    <source>
        <strain evidence="2 3">DSM 20117</strain>
    </source>
</reference>
<evidence type="ECO:0000256" key="1">
    <source>
        <dbReference type="ARBA" id="ARBA00023115"/>
    </source>
</evidence>
<dbReference type="GO" id="GO:0006596">
    <property type="term" value="P:polyamine biosynthetic process"/>
    <property type="evidence" value="ECO:0007669"/>
    <property type="project" value="UniProtKB-KW"/>
</dbReference>
<proteinExistence type="predicted"/>
<dbReference type="Gene3D" id="3.40.50.150">
    <property type="entry name" value="Vaccinia Virus protein VP39"/>
    <property type="match status" value="1"/>
</dbReference>
<dbReference type="SUPFAM" id="SSF53335">
    <property type="entry name" value="S-adenosyl-L-methionine-dependent methyltransferases"/>
    <property type="match status" value="1"/>
</dbReference>
<dbReference type="OrthoDB" id="8221452at2"/>
<organism evidence="2 3">
    <name type="scientific">Crystallibacter crystallopoietes</name>
    <dbReference type="NCBI Taxonomy" id="37928"/>
    <lineage>
        <taxon>Bacteria</taxon>
        <taxon>Bacillati</taxon>
        <taxon>Actinomycetota</taxon>
        <taxon>Actinomycetes</taxon>
        <taxon>Micrococcales</taxon>
        <taxon>Micrococcaceae</taxon>
        <taxon>Crystallibacter</taxon>
    </lineage>
</organism>
<dbReference type="AlphaFoldDB" id="A0A1H1G438"/>
<accession>A0A1H1G438</accession>
<keyword evidence="2" id="KW-0808">Transferase</keyword>
<dbReference type="PANTHER" id="PTHR43317:SF1">
    <property type="entry name" value="THERMOSPERMINE SYNTHASE ACAULIS5"/>
    <property type="match status" value="1"/>
</dbReference>
<evidence type="ECO:0000313" key="3">
    <source>
        <dbReference type="Proteomes" id="UP000181917"/>
    </source>
</evidence>
<dbReference type="RefSeq" id="WP_074702010.1">
    <property type="nucleotide sequence ID" value="NZ_CP018863.1"/>
</dbReference>
<name>A0A1H1G438_9MICC</name>
<dbReference type="CDD" id="cd02440">
    <property type="entry name" value="AdoMet_MTases"/>
    <property type="match status" value="1"/>
</dbReference>
<dbReference type="STRING" id="37928.SAMN04489742_3831"/>
<dbReference type="GO" id="GO:0032259">
    <property type="term" value="P:methylation"/>
    <property type="evidence" value="ECO:0007669"/>
    <property type="project" value="UniProtKB-KW"/>
</dbReference>
<evidence type="ECO:0000313" key="2">
    <source>
        <dbReference type="EMBL" id="SDR07913.1"/>
    </source>
</evidence>